<feature type="non-terminal residue" evidence="2">
    <location>
        <position position="1"/>
    </location>
</feature>
<reference evidence="2" key="1">
    <citation type="submission" date="2023-10" db="EMBL/GenBank/DDBJ databases">
        <authorList>
            <person name="Chen Y."/>
            <person name="Shah S."/>
            <person name="Dougan E. K."/>
            <person name="Thang M."/>
            <person name="Chan C."/>
        </authorList>
    </citation>
    <scope>NUCLEOTIDE SEQUENCE [LARGE SCALE GENOMIC DNA]</scope>
</reference>
<feature type="compositionally biased region" description="Low complexity" evidence="1">
    <location>
        <begin position="797"/>
        <end position="821"/>
    </location>
</feature>
<evidence type="ECO:0000313" key="3">
    <source>
        <dbReference type="Proteomes" id="UP001189429"/>
    </source>
</evidence>
<dbReference type="Proteomes" id="UP001189429">
    <property type="component" value="Unassembled WGS sequence"/>
</dbReference>
<accession>A0ABN9SNP5</accession>
<feature type="non-terminal residue" evidence="2">
    <location>
        <position position="916"/>
    </location>
</feature>
<proteinExistence type="predicted"/>
<sequence length="916" mass="93316">AFDAELMVAGGSPVAGVTFKSTARLLGAPEACAAVSPEWCAGIASATCRVEPPGPSGKVLGVRIAGGDLEGQFRGTVEATAAACSALELLEDAPAELALLRMSTNVCRVVRLLRAAGPEIPEAALVDFDERRGLALSALLWGQLPSACLERAACGARGGGLGLRRAADASLPAFLASRAEARPLAEELCSAMPAQWRELPADRRGFAAQVLAEGAAEAARVAGELTGRLQPRWPAPDLAATVQARIVAHSGIEDPEHPDAAARGGLQARLSDLVAGVRLDGIYAELQRQEDWSGLHLLDDLRDPDTDHSWMWVLSSATGDHVRAGEFVVAVRLRLGAPVLEAPATCACCGGELDRECRHALRCAPGAITRGHNKVRDSLLGLASLSDNAAAVEVPGLVPSHSALLTGAGACAAMVAEKRGKCAHVLPELADEGIEYWPLIWSCWGRPRSDATAAVGPMAAAASRRRGVAAPGVLARRAKALVGVQLWRRAAAMVSACLPSAHPGGVVDVPPAARDRRLPELGLAGGAGAGEAQAAWPGGPVAADGLAGSGGVDAPGGLETTRRGPGRLAQTLPRGLWAPLAWEAREAERRLLARAAPRALRAAPRAWPRSWPRSRRWEALSSVAPEATARRRVARPGLRLLRRPLAVTLAAAAREARRRWPAAVAPTALRGAVQAALRARRRCGTRPVRLEAAPEAGGEAPRARELAESGPDSATRRAGGGDGAGRGARRAQCGVEAAPEAGGGAPPARELAESGPDPAAPGAGGGAPPARELAESGPDSASRRAGGSDGAGWVRDAPSAAGLEAAPEAGGGAPPARALAESGPDSATRRAGGSDGAGVAGGVRVVTLGAPGGPAGAADGSGLGGAAGAPPVALSETSFAALVPRVNGTAFSELRGVRFLIVVIERAPRAMYSWVQ</sequence>
<gene>
    <name evidence="2" type="ORF">PCOR1329_LOCUS31082</name>
</gene>
<keyword evidence="3" id="KW-1185">Reference proteome</keyword>
<evidence type="ECO:0000313" key="2">
    <source>
        <dbReference type="EMBL" id="CAK0833355.1"/>
    </source>
</evidence>
<organism evidence="2 3">
    <name type="scientific">Prorocentrum cordatum</name>
    <dbReference type="NCBI Taxonomy" id="2364126"/>
    <lineage>
        <taxon>Eukaryota</taxon>
        <taxon>Sar</taxon>
        <taxon>Alveolata</taxon>
        <taxon>Dinophyceae</taxon>
        <taxon>Prorocentrales</taxon>
        <taxon>Prorocentraceae</taxon>
        <taxon>Prorocentrum</taxon>
    </lineage>
</organism>
<feature type="compositionally biased region" description="Low complexity" evidence="1">
    <location>
        <begin position="690"/>
        <end position="700"/>
    </location>
</feature>
<feature type="region of interest" description="Disordered" evidence="1">
    <location>
        <begin position="688"/>
        <end position="839"/>
    </location>
</feature>
<protein>
    <submittedName>
        <fullName evidence="2">Uncharacterized protein</fullName>
    </submittedName>
</protein>
<name>A0ABN9SNP5_9DINO</name>
<evidence type="ECO:0000256" key="1">
    <source>
        <dbReference type="SAM" id="MobiDB-lite"/>
    </source>
</evidence>
<feature type="compositionally biased region" description="Low complexity" evidence="1">
    <location>
        <begin position="736"/>
        <end position="761"/>
    </location>
</feature>
<comment type="caution">
    <text evidence="2">The sequence shown here is derived from an EMBL/GenBank/DDBJ whole genome shotgun (WGS) entry which is preliminary data.</text>
</comment>
<dbReference type="EMBL" id="CAUYUJ010012135">
    <property type="protein sequence ID" value="CAK0833355.1"/>
    <property type="molecule type" value="Genomic_DNA"/>
</dbReference>